<dbReference type="InterPro" id="IPR010982">
    <property type="entry name" value="Lambda_DNA-bd_dom_sf"/>
</dbReference>
<feature type="compositionally biased region" description="Basic and acidic residues" evidence="10">
    <location>
        <begin position="136"/>
        <end position="145"/>
    </location>
</feature>
<dbReference type="SUPFAM" id="SSF47413">
    <property type="entry name" value="lambda repressor-like DNA-binding domains"/>
    <property type="match status" value="1"/>
</dbReference>
<evidence type="ECO:0000256" key="8">
    <source>
        <dbReference type="ARBA" id="ARBA00022842"/>
    </source>
</evidence>
<accession>A0ABW2HHP5</accession>
<evidence type="ECO:0000256" key="9">
    <source>
        <dbReference type="ARBA" id="ARBA00038276"/>
    </source>
</evidence>
<dbReference type="PROSITE" id="PS50943">
    <property type="entry name" value="HTH_CROC1"/>
    <property type="match status" value="1"/>
</dbReference>
<name>A0ABW2HHP5_9MICO</name>
<sequence length="501" mass="54024">MTNHDHDQTLGERLLRLLEKHGVLEAQVSNVIRALAELLQAPPGILADDSPTTPTIPTTDELQEASPSVPHPSADATEPEDSGDNTPSGDPVEPADASDPATSAAHRERIAQVAGTVDGVYDSGYLDREREGWPDAIESDDRANPEHAPTAPGGGSPIEGDASAPYVFMGPVEYLQSKSQERLAAFHARQEEAIERILDRRLEKVQEGTVELLDGYGFDDVLAAKADRLAAALTHARGVLHDVDAARKPAEPAEEQPVSDRLELALRQLVQAIDAPATGEEAWANLRALIQAGIDSGDGSLVNEDYFERARDRISRSRYRSPGRHVTIRRAREHRGLTQARLAKAAGMTQDHVALMEANLRAVSSVTLARLLDAAGYRPSVALSTHSEAIREKAAELGVFDIRVFGSAARGTDRPTSDIDLLVSLRPGVAGFEVGALKSWVEELTGFPVDVVVDQGDSPLVARIRENAKPLTELEHGGWLDQFQTDAEAVDDGLSTEPDAW</sequence>
<dbReference type="RefSeq" id="WP_262875039.1">
    <property type="nucleotide sequence ID" value="NZ_BAABKW010000016.1"/>
</dbReference>
<dbReference type="CDD" id="cd05403">
    <property type="entry name" value="NT_KNTase_like"/>
    <property type="match status" value="1"/>
</dbReference>
<dbReference type="SUPFAM" id="SSF81301">
    <property type="entry name" value="Nucleotidyltransferase"/>
    <property type="match status" value="1"/>
</dbReference>
<dbReference type="Proteomes" id="UP001596507">
    <property type="component" value="Unassembled WGS sequence"/>
</dbReference>
<feature type="compositionally biased region" description="Low complexity" evidence="10">
    <location>
        <begin position="94"/>
        <end position="104"/>
    </location>
</feature>
<dbReference type="InterPro" id="IPR001387">
    <property type="entry name" value="Cro/C1-type_HTH"/>
</dbReference>
<evidence type="ECO:0000256" key="6">
    <source>
        <dbReference type="ARBA" id="ARBA00022741"/>
    </source>
</evidence>
<evidence type="ECO:0000256" key="5">
    <source>
        <dbReference type="ARBA" id="ARBA00022723"/>
    </source>
</evidence>
<evidence type="ECO:0000256" key="3">
    <source>
        <dbReference type="ARBA" id="ARBA00022679"/>
    </source>
</evidence>
<dbReference type="EMBL" id="JBHTBE010000004">
    <property type="protein sequence ID" value="MFC7270111.1"/>
    <property type="molecule type" value="Genomic_DNA"/>
</dbReference>
<dbReference type="PANTHER" id="PTHR33571:SF12">
    <property type="entry name" value="BSL3053 PROTEIN"/>
    <property type="match status" value="1"/>
</dbReference>
<feature type="region of interest" description="Disordered" evidence="10">
    <location>
        <begin position="136"/>
        <end position="162"/>
    </location>
</feature>
<dbReference type="Gene3D" id="1.10.260.40">
    <property type="entry name" value="lambda repressor-like DNA-binding domains"/>
    <property type="match status" value="1"/>
</dbReference>
<evidence type="ECO:0000313" key="13">
    <source>
        <dbReference type="Proteomes" id="UP001596507"/>
    </source>
</evidence>
<evidence type="ECO:0000256" key="7">
    <source>
        <dbReference type="ARBA" id="ARBA00022840"/>
    </source>
</evidence>
<dbReference type="InterPro" id="IPR002934">
    <property type="entry name" value="Polymerase_NTP_transf_dom"/>
</dbReference>
<feature type="region of interest" description="Disordered" evidence="10">
    <location>
        <begin position="44"/>
        <end position="106"/>
    </location>
</feature>
<dbReference type="InterPro" id="IPR052038">
    <property type="entry name" value="Type-VII_TA_antitoxin"/>
</dbReference>
<comment type="cofactor">
    <cofactor evidence="1">
        <name>Mg(2+)</name>
        <dbReference type="ChEBI" id="CHEBI:18420"/>
    </cofactor>
</comment>
<keyword evidence="2" id="KW-1277">Toxin-antitoxin system</keyword>
<dbReference type="CDD" id="cd00093">
    <property type="entry name" value="HTH_XRE"/>
    <property type="match status" value="1"/>
</dbReference>
<evidence type="ECO:0000256" key="4">
    <source>
        <dbReference type="ARBA" id="ARBA00022695"/>
    </source>
</evidence>
<evidence type="ECO:0000313" key="12">
    <source>
        <dbReference type="EMBL" id="MFC7270111.1"/>
    </source>
</evidence>
<evidence type="ECO:0000259" key="11">
    <source>
        <dbReference type="PROSITE" id="PS50943"/>
    </source>
</evidence>
<keyword evidence="5" id="KW-0479">Metal-binding</keyword>
<keyword evidence="13" id="KW-1185">Reference proteome</keyword>
<evidence type="ECO:0000256" key="1">
    <source>
        <dbReference type="ARBA" id="ARBA00001946"/>
    </source>
</evidence>
<comment type="caution">
    <text evidence="12">The sequence shown here is derived from an EMBL/GenBank/DDBJ whole genome shotgun (WGS) entry which is preliminary data.</text>
</comment>
<protein>
    <submittedName>
        <fullName evidence="12">Nucleotidyltransferase domain-containing protein</fullName>
    </submittedName>
</protein>
<keyword evidence="6" id="KW-0547">Nucleotide-binding</keyword>
<organism evidence="12 13">
    <name type="scientific">Microbacterium fluvii</name>
    <dbReference type="NCBI Taxonomy" id="415215"/>
    <lineage>
        <taxon>Bacteria</taxon>
        <taxon>Bacillati</taxon>
        <taxon>Actinomycetota</taxon>
        <taxon>Actinomycetes</taxon>
        <taxon>Micrococcales</taxon>
        <taxon>Microbacteriaceae</taxon>
        <taxon>Microbacterium</taxon>
    </lineage>
</organism>
<dbReference type="PANTHER" id="PTHR33571">
    <property type="entry name" value="SSL8005 PROTEIN"/>
    <property type="match status" value="1"/>
</dbReference>
<keyword evidence="4" id="KW-0548">Nucleotidyltransferase</keyword>
<evidence type="ECO:0000256" key="2">
    <source>
        <dbReference type="ARBA" id="ARBA00022649"/>
    </source>
</evidence>
<dbReference type="Pfam" id="PF01909">
    <property type="entry name" value="NTP_transf_2"/>
    <property type="match status" value="1"/>
</dbReference>
<evidence type="ECO:0000256" key="10">
    <source>
        <dbReference type="SAM" id="MobiDB-lite"/>
    </source>
</evidence>
<dbReference type="SMART" id="SM00530">
    <property type="entry name" value="HTH_XRE"/>
    <property type="match status" value="1"/>
</dbReference>
<keyword evidence="3" id="KW-0808">Transferase</keyword>
<comment type="similarity">
    <text evidence="9">Belongs to the MntA antitoxin family.</text>
</comment>
<dbReference type="InterPro" id="IPR043519">
    <property type="entry name" value="NT_sf"/>
</dbReference>
<keyword evidence="8" id="KW-0460">Magnesium</keyword>
<dbReference type="Pfam" id="PF01381">
    <property type="entry name" value="HTH_3"/>
    <property type="match status" value="1"/>
</dbReference>
<gene>
    <name evidence="12" type="ORF">ACFQRL_14200</name>
</gene>
<dbReference type="Gene3D" id="3.30.460.10">
    <property type="entry name" value="Beta Polymerase, domain 2"/>
    <property type="match status" value="1"/>
</dbReference>
<feature type="domain" description="HTH cro/C1-type" evidence="11">
    <location>
        <begin position="328"/>
        <end position="382"/>
    </location>
</feature>
<reference evidence="13" key="1">
    <citation type="journal article" date="2019" name="Int. J. Syst. Evol. Microbiol.">
        <title>The Global Catalogue of Microorganisms (GCM) 10K type strain sequencing project: providing services to taxonomists for standard genome sequencing and annotation.</title>
        <authorList>
            <consortium name="The Broad Institute Genomics Platform"/>
            <consortium name="The Broad Institute Genome Sequencing Center for Infectious Disease"/>
            <person name="Wu L."/>
            <person name="Ma J."/>
        </authorList>
    </citation>
    <scope>NUCLEOTIDE SEQUENCE [LARGE SCALE GENOMIC DNA]</scope>
    <source>
        <strain evidence="13">CGMCC 1.15772</strain>
    </source>
</reference>
<proteinExistence type="inferred from homology"/>
<keyword evidence="7" id="KW-0067">ATP-binding</keyword>